<proteinExistence type="predicted"/>
<reference evidence="2 3" key="1">
    <citation type="submission" date="2016-11" db="EMBL/GenBank/DDBJ databases">
        <authorList>
            <person name="Jaros S."/>
            <person name="Januszkiewicz K."/>
            <person name="Wedrychowicz H."/>
        </authorList>
    </citation>
    <scope>NUCLEOTIDE SEQUENCE [LARGE SCALE GENOMIC DNA]</scope>
    <source>
        <strain evidence="2 3">DSM 46144</strain>
    </source>
</reference>
<evidence type="ECO:0000313" key="2">
    <source>
        <dbReference type="EMBL" id="SHM90316.1"/>
    </source>
</evidence>
<keyword evidence="3" id="KW-1185">Reference proteome</keyword>
<dbReference type="InterPro" id="IPR007037">
    <property type="entry name" value="SIP_rossman_dom"/>
</dbReference>
<dbReference type="Proteomes" id="UP000184440">
    <property type="component" value="Unassembled WGS sequence"/>
</dbReference>
<dbReference type="InterPro" id="IPR039261">
    <property type="entry name" value="FNR_nucleotide-bd"/>
</dbReference>
<dbReference type="Gene3D" id="2.40.30.10">
    <property type="entry name" value="Translation factors"/>
    <property type="match status" value="1"/>
</dbReference>
<feature type="domain" description="FAD-binding FR-type" evidence="1">
    <location>
        <begin position="8"/>
        <end position="133"/>
    </location>
</feature>
<dbReference type="InterPro" id="IPR017938">
    <property type="entry name" value="Riboflavin_synthase-like_b-brl"/>
</dbReference>
<dbReference type="GO" id="GO:0016491">
    <property type="term" value="F:oxidoreductase activity"/>
    <property type="evidence" value="ECO:0007669"/>
    <property type="project" value="InterPro"/>
</dbReference>
<dbReference type="AlphaFoldDB" id="A0A1M7MHN2"/>
<gene>
    <name evidence="2" type="ORF">SAMN05443668_102125</name>
</gene>
<dbReference type="Gene3D" id="3.40.50.80">
    <property type="entry name" value="Nucleotide-binding domain of ferredoxin-NADP reductase (FNR) module"/>
    <property type="match status" value="1"/>
</dbReference>
<organism evidence="2 3">
    <name type="scientific">Cryptosporangium aurantiacum</name>
    <dbReference type="NCBI Taxonomy" id="134849"/>
    <lineage>
        <taxon>Bacteria</taxon>
        <taxon>Bacillati</taxon>
        <taxon>Actinomycetota</taxon>
        <taxon>Actinomycetes</taxon>
        <taxon>Cryptosporangiales</taxon>
        <taxon>Cryptosporangiaceae</taxon>
        <taxon>Cryptosporangium</taxon>
    </lineage>
</organism>
<dbReference type="PANTHER" id="PTHR30157:SF0">
    <property type="entry name" value="NADPH-DEPENDENT FERRIC-CHELATE REDUCTASE"/>
    <property type="match status" value="1"/>
</dbReference>
<dbReference type="PROSITE" id="PS51384">
    <property type="entry name" value="FAD_FR"/>
    <property type="match status" value="1"/>
</dbReference>
<evidence type="ECO:0000259" key="1">
    <source>
        <dbReference type="PROSITE" id="PS51384"/>
    </source>
</evidence>
<dbReference type="SUPFAM" id="SSF63380">
    <property type="entry name" value="Riboflavin synthase domain-like"/>
    <property type="match status" value="1"/>
</dbReference>
<sequence length="281" mass="30972">MTQPRRKRVARSATVLRTEQLTPHLIRVVLGGEGLADFPAGAFTDHYVKLLFLQDGVEYPEPFDMDAVREQLPRESWPRVRTYTVRSWDAETGELAIDFVYHGDEGIAGPWAAAAKPGDILRFQGPGGAYAPSEDADWHLLVGDEAALPAIAASLERVPAGKLAHVFVEVAGPDEELKLTTEADARITWVHRGDRVVGEALVEAVRSLEFPAGAVHAFVHGEAAFVKELRTLLRVERGVSREQLSISGYWRLGRDEDGWQSSKGEWNATVEAEEEAALAKR</sequence>
<dbReference type="EMBL" id="FRCS01000002">
    <property type="protein sequence ID" value="SHM90316.1"/>
    <property type="molecule type" value="Genomic_DNA"/>
</dbReference>
<evidence type="ECO:0000313" key="3">
    <source>
        <dbReference type="Proteomes" id="UP000184440"/>
    </source>
</evidence>
<dbReference type="FunFam" id="2.40.30.10:FF:000131">
    <property type="entry name" value="NADPH-dependent ferric siderophore reductase"/>
    <property type="match status" value="1"/>
</dbReference>
<dbReference type="CDD" id="cd06193">
    <property type="entry name" value="siderophore_interacting"/>
    <property type="match status" value="1"/>
</dbReference>
<dbReference type="InterPro" id="IPR013113">
    <property type="entry name" value="SIP_FAD-bd"/>
</dbReference>
<accession>A0A1M7MHN2</accession>
<dbReference type="Pfam" id="PF08021">
    <property type="entry name" value="FAD_binding_9"/>
    <property type="match status" value="1"/>
</dbReference>
<dbReference type="InterPro" id="IPR017927">
    <property type="entry name" value="FAD-bd_FR_type"/>
</dbReference>
<dbReference type="RefSeq" id="WP_073253274.1">
    <property type="nucleotide sequence ID" value="NZ_FRCS01000002.1"/>
</dbReference>
<dbReference type="PANTHER" id="PTHR30157">
    <property type="entry name" value="FERRIC REDUCTASE, NADPH-DEPENDENT"/>
    <property type="match status" value="1"/>
</dbReference>
<dbReference type="Pfam" id="PF04954">
    <property type="entry name" value="SIP"/>
    <property type="match status" value="1"/>
</dbReference>
<dbReference type="InterPro" id="IPR039374">
    <property type="entry name" value="SIP_fam"/>
</dbReference>
<protein>
    <submittedName>
        <fullName evidence="2">NADPH-dependent ferric siderophore reductase, contains FAD-binding and SIP domains</fullName>
    </submittedName>
</protein>
<dbReference type="STRING" id="134849.SAMN05443668_102125"/>
<dbReference type="OrthoDB" id="3211041at2"/>
<name>A0A1M7MHN2_9ACTN</name>